<dbReference type="EMBL" id="CP121196">
    <property type="protein sequence ID" value="XBH15795.1"/>
    <property type="molecule type" value="Genomic_DNA"/>
</dbReference>
<name>A0AAU7DEN1_9BACT</name>
<gene>
    <name evidence="2" type="ORF">P8935_14585</name>
</gene>
<evidence type="ECO:0000256" key="1">
    <source>
        <dbReference type="SAM" id="SignalP"/>
    </source>
</evidence>
<protein>
    <recommendedName>
        <fullName evidence="3">Outer membrane protein beta-barrel domain-containing protein</fullName>
    </recommendedName>
</protein>
<feature type="signal peptide" evidence="1">
    <location>
        <begin position="1"/>
        <end position="19"/>
    </location>
</feature>
<accession>A0AAU7DEN1</accession>
<sequence>MIQKLLVLGVLLLPGVCCFGQVEDSATAGSVPLSVGGSFSYFDASYGSIKTAGLGTFIDYSPLLAGNLGVEGEGRWLMIGGAHSFTEYNYLVGPRYHFYYKSQKYQPFAKFLVGAGEINFPYDLAHGGYFVLAPGGGIDISLKEHWKVRADYEFQFWPGAPGIPGIQTGSFHPNGVSVGFVYRLFRSRYQFQPQ</sequence>
<dbReference type="RefSeq" id="WP_348261027.1">
    <property type="nucleotide sequence ID" value="NZ_CP121196.1"/>
</dbReference>
<dbReference type="SUPFAM" id="SSF56925">
    <property type="entry name" value="OMPA-like"/>
    <property type="match status" value="1"/>
</dbReference>
<evidence type="ECO:0000313" key="2">
    <source>
        <dbReference type="EMBL" id="XBH15795.1"/>
    </source>
</evidence>
<dbReference type="InterPro" id="IPR011250">
    <property type="entry name" value="OMP/PagP_B-barrel"/>
</dbReference>
<dbReference type="AlphaFoldDB" id="A0AAU7DEN1"/>
<proteinExistence type="predicted"/>
<keyword evidence="1" id="KW-0732">Signal</keyword>
<dbReference type="Gene3D" id="2.40.160.20">
    <property type="match status" value="1"/>
</dbReference>
<organism evidence="2">
    <name type="scientific">Telmatobacter sp. DSM 110680</name>
    <dbReference type="NCBI Taxonomy" id="3036704"/>
    <lineage>
        <taxon>Bacteria</taxon>
        <taxon>Pseudomonadati</taxon>
        <taxon>Acidobacteriota</taxon>
        <taxon>Terriglobia</taxon>
        <taxon>Terriglobales</taxon>
        <taxon>Acidobacteriaceae</taxon>
        <taxon>Telmatobacter</taxon>
    </lineage>
</organism>
<evidence type="ECO:0008006" key="3">
    <source>
        <dbReference type="Google" id="ProtNLM"/>
    </source>
</evidence>
<feature type="chain" id="PRO_5043582575" description="Outer membrane protein beta-barrel domain-containing protein" evidence="1">
    <location>
        <begin position="20"/>
        <end position="194"/>
    </location>
</feature>
<reference evidence="2" key="1">
    <citation type="submission" date="2023-03" db="EMBL/GenBank/DDBJ databases">
        <title>Edaphobacter sp.</title>
        <authorList>
            <person name="Huber K.J."/>
            <person name="Papendorf J."/>
            <person name="Pilke C."/>
            <person name="Bunk B."/>
            <person name="Sproeer C."/>
            <person name="Pester M."/>
        </authorList>
    </citation>
    <scope>NUCLEOTIDE SEQUENCE</scope>
    <source>
        <strain evidence="2">DSM 110680</strain>
    </source>
</reference>